<evidence type="ECO:0000313" key="2">
    <source>
        <dbReference type="EMBL" id="THU56882.1"/>
    </source>
</evidence>
<keyword evidence="1" id="KW-0732">Signal</keyword>
<feature type="signal peptide" evidence="1">
    <location>
        <begin position="1"/>
        <end position="26"/>
    </location>
</feature>
<sequence length="110" mass="12739">MHGPRKVSAETYLILPLLFGLRPALLIRISRCPGHETQTLHVNNGRSLHPNVQQQRAKRLQVQLVFPFCTLQLVVSQLYVLQTNSVQKHNFETPKRKFTKQTFYDHSFAS</sequence>
<protein>
    <recommendedName>
        <fullName evidence="4">Secreted protein</fullName>
    </recommendedName>
</protein>
<comment type="caution">
    <text evidence="2">The sequence shown here is derived from an EMBL/GenBank/DDBJ whole genome shotgun (WGS) entry which is preliminary data.</text>
</comment>
<dbReference type="EMBL" id="PYDT01000007">
    <property type="protein sequence ID" value="THU56882.1"/>
    <property type="molecule type" value="Genomic_DNA"/>
</dbReference>
<evidence type="ECO:0000256" key="1">
    <source>
        <dbReference type="SAM" id="SignalP"/>
    </source>
</evidence>
<keyword evidence="3" id="KW-1185">Reference proteome</keyword>
<name>A0A4S8J8B6_MUSBA</name>
<evidence type="ECO:0008006" key="4">
    <source>
        <dbReference type="Google" id="ProtNLM"/>
    </source>
</evidence>
<gene>
    <name evidence="2" type="ORF">C4D60_Mb11t21890</name>
</gene>
<reference evidence="2 3" key="1">
    <citation type="journal article" date="2019" name="Nat. Plants">
        <title>Genome sequencing of Musa balbisiana reveals subgenome evolution and function divergence in polyploid bananas.</title>
        <authorList>
            <person name="Yao X."/>
        </authorList>
    </citation>
    <scope>NUCLEOTIDE SEQUENCE [LARGE SCALE GENOMIC DNA]</scope>
    <source>
        <strain evidence="3">cv. DH-PKW</strain>
        <tissue evidence="2">Leaves</tissue>
    </source>
</reference>
<dbReference type="AlphaFoldDB" id="A0A4S8J8B6"/>
<organism evidence="2 3">
    <name type="scientific">Musa balbisiana</name>
    <name type="common">Banana</name>
    <dbReference type="NCBI Taxonomy" id="52838"/>
    <lineage>
        <taxon>Eukaryota</taxon>
        <taxon>Viridiplantae</taxon>
        <taxon>Streptophyta</taxon>
        <taxon>Embryophyta</taxon>
        <taxon>Tracheophyta</taxon>
        <taxon>Spermatophyta</taxon>
        <taxon>Magnoliopsida</taxon>
        <taxon>Liliopsida</taxon>
        <taxon>Zingiberales</taxon>
        <taxon>Musaceae</taxon>
        <taxon>Musa</taxon>
    </lineage>
</organism>
<accession>A0A4S8J8B6</accession>
<evidence type="ECO:0000313" key="3">
    <source>
        <dbReference type="Proteomes" id="UP000317650"/>
    </source>
</evidence>
<dbReference type="Proteomes" id="UP000317650">
    <property type="component" value="Chromosome 11"/>
</dbReference>
<feature type="chain" id="PRO_5020251682" description="Secreted protein" evidence="1">
    <location>
        <begin position="27"/>
        <end position="110"/>
    </location>
</feature>
<proteinExistence type="predicted"/>